<organism evidence="1 2">
    <name type="scientific">Fasciola hepatica</name>
    <name type="common">Liver fluke</name>
    <dbReference type="NCBI Taxonomy" id="6192"/>
    <lineage>
        <taxon>Eukaryota</taxon>
        <taxon>Metazoa</taxon>
        <taxon>Spiralia</taxon>
        <taxon>Lophotrochozoa</taxon>
        <taxon>Platyhelminthes</taxon>
        <taxon>Trematoda</taxon>
        <taxon>Digenea</taxon>
        <taxon>Plagiorchiida</taxon>
        <taxon>Echinostomata</taxon>
        <taxon>Echinostomatoidea</taxon>
        <taxon>Fasciolidae</taxon>
        <taxon>Fasciola</taxon>
    </lineage>
</organism>
<keyword evidence="2" id="KW-1185">Reference proteome</keyword>
<gene>
    <name evidence="1" type="ORF">D915_010819</name>
</gene>
<evidence type="ECO:0000313" key="1">
    <source>
        <dbReference type="EMBL" id="THD18553.1"/>
    </source>
</evidence>
<sequence length="124" mass="14249">MITGRELRLPIDLTVPRLADDIRTSTEYAIKLCRTLGDSHRFARTHLGTSQRHQKEFYDRKAHETPVRSGVEVWMKSMTQAPGMPSKFRYHWTGPFIVIEALSLTTCRVARVGEDPETQSQIVH</sequence>
<protein>
    <submittedName>
        <fullName evidence="1">Uncharacterized protein</fullName>
    </submittedName>
</protein>
<dbReference type="EMBL" id="JXXN02010129">
    <property type="protein sequence ID" value="THD18553.1"/>
    <property type="molecule type" value="Genomic_DNA"/>
</dbReference>
<evidence type="ECO:0000313" key="2">
    <source>
        <dbReference type="Proteomes" id="UP000230066"/>
    </source>
</evidence>
<name>A0A4E0QUD8_FASHE</name>
<comment type="caution">
    <text evidence="1">The sequence shown here is derived from an EMBL/GenBank/DDBJ whole genome shotgun (WGS) entry which is preliminary data.</text>
</comment>
<reference evidence="1" key="1">
    <citation type="submission" date="2019-03" db="EMBL/GenBank/DDBJ databases">
        <title>Improved annotation for the trematode Fasciola hepatica.</title>
        <authorList>
            <person name="Choi Y.-J."/>
            <person name="Martin J."/>
            <person name="Mitreva M."/>
        </authorList>
    </citation>
    <scope>NUCLEOTIDE SEQUENCE [LARGE SCALE GENOMIC DNA]</scope>
</reference>
<dbReference type="AlphaFoldDB" id="A0A4E0QUD8"/>
<proteinExistence type="predicted"/>
<dbReference type="Proteomes" id="UP000230066">
    <property type="component" value="Unassembled WGS sequence"/>
</dbReference>
<accession>A0A4E0QUD8</accession>